<dbReference type="InterPro" id="IPR011010">
    <property type="entry name" value="DNA_brk_join_enz"/>
</dbReference>
<dbReference type="InterPro" id="IPR025269">
    <property type="entry name" value="SAM-like_dom"/>
</dbReference>
<protein>
    <submittedName>
        <fullName evidence="4">Phage integrase SAM-like domain and Arm DNA-binding domain-containing protein</fullName>
    </submittedName>
</protein>
<dbReference type="Pfam" id="PF13102">
    <property type="entry name" value="Phage_int_SAM_5"/>
    <property type="match status" value="1"/>
</dbReference>
<dbReference type="Pfam" id="PF17293">
    <property type="entry name" value="Arm-DNA-bind_5"/>
    <property type="match status" value="1"/>
</dbReference>
<comment type="caution">
    <text evidence="4">The sequence shown here is derived from an EMBL/GenBank/DDBJ whole genome shotgun (WGS) entry which is preliminary data.</text>
</comment>
<name>A0ABW3BS95_9FLAO</name>
<dbReference type="RefSeq" id="WP_379940905.1">
    <property type="nucleotide sequence ID" value="NZ_JBHTIB010000008.1"/>
</dbReference>
<proteinExistence type="predicted"/>
<reference evidence="5" key="1">
    <citation type="journal article" date="2019" name="Int. J. Syst. Evol. Microbiol.">
        <title>The Global Catalogue of Microorganisms (GCM) 10K type strain sequencing project: providing services to taxonomists for standard genome sequencing and annotation.</title>
        <authorList>
            <consortium name="The Broad Institute Genomics Platform"/>
            <consortium name="The Broad Institute Genome Sequencing Center for Infectious Disease"/>
            <person name="Wu L."/>
            <person name="Ma J."/>
        </authorList>
    </citation>
    <scope>NUCLEOTIDE SEQUENCE [LARGE SCALE GENOMIC DNA]</scope>
    <source>
        <strain evidence="5">CCUG 60529</strain>
    </source>
</reference>
<keyword evidence="1" id="KW-0238">DNA-binding</keyword>
<dbReference type="InterPro" id="IPR010998">
    <property type="entry name" value="Integrase_recombinase_N"/>
</dbReference>
<dbReference type="Proteomes" id="UP001597011">
    <property type="component" value="Unassembled WGS sequence"/>
</dbReference>
<organism evidence="4 5">
    <name type="scientific">Mariniflexile aquimaris</name>
    <dbReference type="NCBI Taxonomy" id="881009"/>
    <lineage>
        <taxon>Bacteria</taxon>
        <taxon>Pseudomonadati</taxon>
        <taxon>Bacteroidota</taxon>
        <taxon>Flavobacteriia</taxon>
        <taxon>Flavobacteriales</taxon>
        <taxon>Flavobacteriaceae</taxon>
        <taxon>Mariniflexile</taxon>
    </lineage>
</organism>
<gene>
    <name evidence="4" type="ORF">ACFQ0I_07590</name>
</gene>
<keyword evidence="5" id="KW-1185">Reference proteome</keyword>
<evidence type="ECO:0000313" key="4">
    <source>
        <dbReference type="EMBL" id="MFD0835618.1"/>
    </source>
</evidence>
<evidence type="ECO:0000313" key="5">
    <source>
        <dbReference type="Proteomes" id="UP001597011"/>
    </source>
</evidence>
<dbReference type="SUPFAM" id="SSF56349">
    <property type="entry name" value="DNA breaking-rejoining enzymes"/>
    <property type="match status" value="1"/>
</dbReference>
<accession>A0ABW3BS95</accession>
<dbReference type="InterPro" id="IPR035386">
    <property type="entry name" value="Arm-DNA-bind_5"/>
</dbReference>
<evidence type="ECO:0000259" key="3">
    <source>
        <dbReference type="Pfam" id="PF17293"/>
    </source>
</evidence>
<evidence type="ECO:0000256" key="1">
    <source>
        <dbReference type="ARBA" id="ARBA00023125"/>
    </source>
</evidence>
<evidence type="ECO:0000259" key="2">
    <source>
        <dbReference type="Pfam" id="PF13102"/>
    </source>
</evidence>
<dbReference type="EMBL" id="JBHTIB010000008">
    <property type="protein sequence ID" value="MFD0835618.1"/>
    <property type="molecule type" value="Genomic_DNA"/>
</dbReference>
<sequence>MASVKVVLRTKQNSQNLFPIAIRITKDRKTSFLYIGQYIKKNQWDNTRGQVNKSHPDALNINQLILKKLSKVNRGLLDAETNSEYIFSKNVKSSLVSKKSNDFFEIAKVYLKNIEERKKFHQLDIETKRIEVFKEFIKKDKLLFGELNIELLIKFDNFLLSKRNLSKRTVVNYMITIRTVFNLAITNSTVDVKVYPFGKGKYQIKFPETKKIGLNSDEITKLENIKDLTKAQDYALSAWLLSFYFAGVRVSDVLQLSINQIFFKVIQMRHWLK</sequence>
<feature type="domain" description="Arm DNA-binding" evidence="3">
    <location>
        <begin position="6"/>
        <end position="86"/>
    </location>
</feature>
<feature type="domain" description="Phage integrase SAM-like" evidence="2">
    <location>
        <begin position="102"/>
        <end position="201"/>
    </location>
</feature>
<dbReference type="Gene3D" id="1.10.150.130">
    <property type="match status" value="1"/>
</dbReference>